<dbReference type="AlphaFoldDB" id="A0A1W1Z6S7"/>
<dbReference type="EMBL" id="FWXI01000003">
    <property type="protein sequence ID" value="SMC44105.1"/>
    <property type="molecule type" value="Genomic_DNA"/>
</dbReference>
<accession>A0A1W1Z6S7</accession>
<dbReference type="STRING" id="112901.SAMN04488500_10341"/>
<proteinExistence type="predicted"/>
<dbReference type="Proteomes" id="UP000192738">
    <property type="component" value="Unassembled WGS sequence"/>
</dbReference>
<dbReference type="RefSeq" id="WP_084574402.1">
    <property type="nucleotide sequence ID" value="NZ_CP155572.1"/>
</dbReference>
<gene>
    <name evidence="2" type="ORF">SAMN04488500_10341</name>
</gene>
<reference evidence="2 3" key="1">
    <citation type="submission" date="2017-04" db="EMBL/GenBank/DDBJ databases">
        <authorList>
            <person name="Afonso C.L."/>
            <person name="Miller P.J."/>
            <person name="Scott M.A."/>
            <person name="Spackman E."/>
            <person name="Goraichik I."/>
            <person name="Dimitrov K.M."/>
            <person name="Suarez D.L."/>
            <person name="Swayne D.E."/>
        </authorList>
    </citation>
    <scope>NUCLEOTIDE SEQUENCE [LARGE SCALE GENOMIC DNA]</scope>
    <source>
        <strain evidence="2 3">DSM 5090</strain>
    </source>
</reference>
<sequence>MDRVKLPFWQLSFIFLLVIVLALFNVWQNHQVETSNMMTQMMGQSMGDMMRMMHASNITLSDLLVWKQEMAQTMTKNMHDQGGYLRWVHDFTTNIIFFLTPFILSITLFLLIVWHLR</sequence>
<evidence type="ECO:0000313" key="2">
    <source>
        <dbReference type="EMBL" id="SMC44105.1"/>
    </source>
</evidence>
<keyword evidence="1" id="KW-1133">Transmembrane helix</keyword>
<evidence type="ECO:0000313" key="3">
    <source>
        <dbReference type="Proteomes" id="UP000192738"/>
    </source>
</evidence>
<keyword evidence="1" id="KW-0812">Transmembrane</keyword>
<keyword evidence="3" id="KW-1185">Reference proteome</keyword>
<feature type="transmembrane region" description="Helical" evidence="1">
    <location>
        <begin position="6"/>
        <end position="27"/>
    </location>
</feature>
<feature type="transmembrane region" description="Helical" evidence="1">
    <location>
        <begin position="95"/>
        <end position="116"/>
    </location>
</feature>
<name>A0A1W1Z6S7_9FIRM</name>
<evidence type="ECO:0000256" key="1">
    <source>
        <dbReference type="SAM" id="Phobius"/>
    </source>
</evidence>
<organism evidence="2 3">
    <name type="scientific">Sporomusa malonica</name>
    <dbReference type="NCBI Taxonomy" id="112901"/>
    <lineage>
        <taxon>Bacteria</taxon>
        <taxon>Bacillati</taxon>
        <taxon>Bacillota</taxon>
        <taxon>Negativicutes</taxon>
        <taxon>Selenomonadales</taxon>
        <taxon>Sporomusaceae</taxon>
        <taxon>Sporomusa</taxon>
    </lineage>
</organism>
<protein>
    <submittedName>
        <fullName evidence="2">Uncharacterized protein</fullName>
    </submittedName>
</protein>
<keyword evidence="1" id="KW-0472">Membrane</keyword>